<dbReference type="InterPro" id="IPR023214">
    <property type="entry name" value="HAD_sf"/>
</dbReference>
<evidence type="ECO:0000256" key="6">
    <source>
        <dbReference type="ARBA" id="ARBA00022723"/>
    </source>
</evidence>
<dbReference type="PRINTS" id="PR00119">
    <property type="entry name" value="CATATPASE"/>
</dbReference>
<dbReference type="GO" id="GO:0120029">
    <property type="term" value="P:proton export across plasma membrane"/>
    <property type="evidence" value="ECO:0007669"/>
    <property type="project" value="UniProtKB-UniRule"/>
</dbReference>
<keyword evidence="6" id="KW-0479">Metal-binding</keyword>
<dbReference type="AlphaFoldDB" id="A0ABD1YPY6"/>
<feature type="transmembrane region" description="Helical" evidence="16">
    <location>
        <begin position="243"/>
        <end position="265"/>
    </location>
</feature>
<dbReference type="FunFam" id="3.40.50.1000:FF:000211">
    <property type="entry name" value="Plasma membrane ATPase"/>
    <property type="match status" value="1"/>
</dbReference>
<dbReference type="EMBL" id="JBHFFA010000003">
    <property type="protein sequence ID" value="KAL2632633.1"/>
    <property type="molecule type" value="Genomic_DNA"/>
</dbReference>
<sequence length="960" mass="105919">MGSLELVANETADLENIPIEEVFQQLNCSTEGLTTAEGEARIQIFGYNKLEEKSESKLLKFLGFMWNPLSWVMEAAAIMAIALANGGGKPPDWQDFVGIITLLVINSTISFIEENNAGNAAAALMARLAPKTKVLRDGKWAEKDAEILVPGDIISIKLGDIVPADARLLEGDPLKIDQSALTGESLPVTKKPGDEVYSGSTCKQGEIEAVVIATGVHTFFGKAAHLVDSTHQVGHFQKVLTSIGNFCIVSIATGLIIEIIVMYPIQKRKYREGIDNLLVLLIGGIPIAMPTVLSVTMAIGSHRLSQQGAITKRMTAIEELAGMDVLCSDKTGTLTLNKLTVDKNLIECFVKDIDKDYIVLSAARAARIENQDAIDTAIVGMLADPKEARAGIQEIHFLPFNPTDKRTAITFIDDKDGKWHRVSKGAPEEILAMAHNKTQIAARVHSVIDRFAERGLRSLAVARQEVPEKSKDSPGGPWEFLGLLPLFDPPRHDSAETINKALHLGVNVKMITGDQLAIAKETGRRLGMGTNMYPSSSLFGGKKDEVLSDLPVDELIEKADGFAGVFPEHKYEIVKRLQEKKHICGMTGDGVNDAPALKKADIGIAVDDATDAARSASDIVLTEPGLSVIIHAVLTSRAIFQRMKNYTIYAVSITIRIVLGFMLLALIWKFDFSPFMVLIIAILNDGTIMTISKDRVKPSPLPDSWKLDEIFTQGVVLGVYLALMTVLFFWAADKTDFFERTFSVHSLNGRHSELNAAIYLQVSIISQALIFVTRSRSWSFLERPGALLMSAFLIAQLVATLIAVYANWGFAQIRGIGWGWAGIIWIYSIITYIPLDPIKFLVRYILSGKAWELLFNRRTAFTEKRDFGREDREAQWARQQRTLHGLDKPKPHAAGSDDYEGLTDIPELAHEARRRAEIARLRGEIMDVEGDADVEIGVKGEAQAERFRFRKFSQWSGIRM</sequence>
<feature type="transmembrane region" description="Helical" evidence="16">
    <location>
        <begin position="785"/>
        <end position="806"/>
    </location>
</feature>
<dbReference type="Pfam" id="PF00122">
    <property type="entry name" value="E1-E2_ATPase"/>
    <property type="match status" value="1"/>
</dbReference>
<evidence type="ECO:0000313" key="19">
    <source>
        <dbReference type="Proteomes" id="UP001605036"/>
    </source>
</evidence>
<dbReference type="NCBIfam" id="TIGR01494">
    <property type="entry name" value="ATPase_P-type"/>
    <property type="match status" value="2"/>
</dbReference>
<comment type="similarity">
    <text evidence="2 16">Belongs to the cation transport ATPase (P-type) (TC 3.A.3) family. Type IIIA subfamily.</text>
</comment>
<dbReference type="InterPro" id="IPR036412">
    <property type="entry name" value="HAD-like_sf"/>
</dbReference>
<keyword evidence="12 16" id="KW-1133">Transmembrane helix</keyword>
<dbReference type="EC" id="7.1.2.1" evidence="16"/>
<feature type="transmembrane region" description="Helical" evidence="16">
    <location>
        <begin position="674"/>
        <end position="691"/>
    </location>
</feature>
<dbReference type="InterPro" id="IPR008250">
    <property type="entry name" value="ATPase_P-typ_transduc_dom_A_sf"/>
</dbReference>
<keyword evidence="9 16" id="KW-0067">ATP-binding</keyword>
<dbReference type="PRINTS" id="PR00120">
    <property type="entry name" value="HATPASE"/>
</dbReference>
<keyword evidence="11 16" id="KW-1278">Translocase</keyword>
<feature type="transmembrane region" description="Helical" evidence="16">
    <location>
        <begin position="277"/>
        <end position="299"/>
    </location>
</feature>
<gene>
    <name evidence="18" type="ORF">R1flu_004112</name>
</gene>
<dbReference type="InterPro" id="IPR023299">
    <property type="entry name" value="ATPase_P-typ_cyto_dom_N"/>
</dbReference>
<dbReference type="PANTHER" id="PTHR42861">
    <property type="entry name" value="CALCIUM-TRANSPORTING ATPASE"/>
    <property type="match status" value="1"/>
</dbReference>
<keyword evidence="5 16" id="KW-0812">Transmembrane</keyword>
<feature type="transmembrane region" description="Helical" evidence="16">
    <location>
        <begin position="818"/>
        <end position="835"/>
    </location>
</feature>
<evidence type="ECO:0000256" key="15">
    <source>
        <dbReference type="ARBA" id="ARBA00048122"/>
    </source>
</evidence>
<evidence type="ECO:0000313" key="18">
    <source>
        <dbReference type="EMBL" id="KAL2632633.1"/>
    </source>
</evidence>
<dbReference type="Gene3D" id="2.70.150.10">
    <property type="entry name" value="Calcium-transporting ATPase, cytoplasmic transduction domain A"/>
    <property type="match status" value="1"/>
</dbReference>
<dbReference type="InterPro" id="IPR001757">
    <property type="entry name" value="P_typ_ATPase"/>
</dbReference>
<keyword evidence="10 16" id="KW-0460">Magnesium</keyword>
<dbReference type="Gene3D" id="1.20.1110.10">
    <property type="entry name" value="Calcium-transporting ATPase, transmembrane domain"/>
    <property type="match status" value="1"/>
</dbReference>
<evidence type="ECO:0000256" key="11">
    <source>
        <dbReference type="ARBA" id="ARBA00022967"/>
    </source>
</evidence>
<evidence type="ECO:0000256" key="4">
    <source>
        <dbReference type="ARBA" id="ARBA00022553"/>
    </source>
</evidence>
<dbReference type="SFLD" id="SFLDF00027">
    <property type="entry name" value="p-type_atpase"/>
    <property type="match status" value="1"/>
</dbReference>
<dbReference type="Pfam" id="PF00690">
    <property type="entry name" value="Cation_ATPase_N"/>
    <property type="match status" value="1"/>
</dbReference>
<keyword evidence="3 16" id="KW-0813">Transport</keyword>
<evidence type="ECO:0000256" key="12">
    <source>
        <dbReference type="ARBA" id="ARBA00022989"/>
    </source>
</evidence>
<dbReference type="SUPFAM" id="SSF56784">
    <property type="entry name" value="HAD-like"/>
    <property type="match status" value="1"/>
</dbReference>
<dbReference type="SUPFAM" id="SSF81653">
    <property type="entry name" value="Calcium ATPase, transduction domain A"/>
    <property type="match status" value="1"/>
</dbReference>
<reference evidence="18 19" key="1">
    <citation type="submission" date="2024-09" db="EMBL/GenBank/DDBJ databases">
        <title>Chromosome-scale assembly of Riccia fluitans.</title>
        <authorList>
            <person name="Paukszto L."/>
            <person name="Sawicki J."/>
            <person name="Karawczyk K."/>
            <person name="Piernik-Szablinska J."/>
            <person name="Szczecinska M."/>
            <person name="Mazdziarz M."/>
        </authorList>
    </citation>
    <scope>NUCLEOTIDE SEQUENCE [LARGE SCALE GENOMIC DNA]</scope>
    <source>
        <strain evidence="18">Rf_01</strain>
        <tissue evidence="18">Aerial parts of the thallus</tissue>
    </source>
</reference>
<feature type="transmembrane region" description="Helical" evidence="16">
    <location>
        <begin position="646"/>
        <end position="668"/>
    </location>
</feature>
<accession>A0ABD1YPY6</accession>
<keyword evidence="4" id="KW-0597">Phosphoprotein</keyword>
<evidence type="ECO:0000256" key="2">
    <source>
        <dbReference type="ARBA" id="ARBA00008804"/>
    </source>
</evidence>
<keyword evidence="7 16" id="KW-0547">Nucleotide-binding</keyword>
<evidence type="ECO:0000256" key="8">
    <source>
        <dbReference type="ARBA" id="ARBA00022781"/>
    </source>
</evidence>
<dbReference type="NCBIfam" id="TIGR01647">
    <property type="entry name" value="ATPase-IIIA_H"/>
    <property type="match status" value="1"/>
</dbReference>
<dbReference type="Gene3D" id="3.40.1110.10">
    <property type="entry name" value="Calcium-transporting ATPase, cytoplasmic domain N"/>
    <property type="match status" value="1"/>
</dbReference>
<comment type="caution">
    <text evidence="18">The sequence shown here is derived from an EMBL/GenBank/DDBJ whole genome shotgun (WGS) entry which is preliminary data.</text>
</comment>
<dbReference type="Pfam" id="PF00702">
    <property type="entry name" value="Hydrolase"/>
    <property type="match status" value="1"/>
</dbReference>
<evidence type="ECO:0000259" key="17">
    <source>
        <dbReference type="SMART" id="SM00831"/>
    </source>
</evidence>
<evidence type="ECO:0000256" key="13">
    <source>
        <dbReference type="ARBA" id="ARBA00023065"/>
    </source>
</evidence>
<evidence type="ECO:0000256" key="1">
    <source>
        <dbReference type="ARBA" id="ARBA00004141"/>
    </source>
</evidence>
<keyword evidence="14 16" id="KW-0472">Membrane</keyword>
<evidence type="ECO:0000256" key="10">
    <source>
        <dbReference type="ARBA" id="ARBA00022842"/>
    </source>
</evidence>
<evidence type="ECO:0000256" key="7">
    <source>
        <dbReference type="ARBA" id="ARBA00022741"/>
    </source>
</evidence>
<dbReference type="CDD" id="cd02076">
    <property type="entry name" value="P-type_ATPase_H"/>
    <property type="match status" value="1"/>
</dbReference>
<dbReference type="FunFam" id="1.20.1110.10:FF:000045">
    <property type="entry name" value="ATPase 4 plasma membrane-type"/>
    <property type="match status" value="1"/>
</dbReference>
<dbReference type="SFLD" id="SFLDS00003">
    <property type="entry name" value="Haloacid_Dehalogenase"/>
    <property type="match status" value="1"/>
</dbReference>
<comment type="subcellular location">
    <subcellularLocation>
        <location evidence="16">Cell membrane</location>
        <topology evidence="16">Multi-pass membrane protein</topology>
    </subcellularLocation>
    <subcellularLocation>
        <location evidence="1">Membrane</location>
        <topology evidence="1">Multi-pass membrane protein</topology>
    </subcellularLocation>
</comment>
<organism evidence="18 19">
    <name type="scientific">Riccia fluitans</name>
    <dbReference type="NCBI Taxonomy" id="41844"/>
    <lineage>
        <taxon>Eukaryota</taxon>
        <taxon>Viridiplantae</taxon>
        <taxon>Streptophyta</taxon>
        <taxon>Embryophyta</taxon>
        <taxon>Marchantiophyta</taxon>
        <taxon>Marchantiopsida</taxon>
        <taxon>Marchantiidae</taxon>
        <taxon>Marchantiales</taxon>
        <taxon>Ricciaceae</taxon>
        <taxon>Riccia</taxon>
    </lineage>
</organism>
<dbReference type="InterPro" id="IPR059000">
    <property type="entry name" value="ATPase_P-type_domA"/>
</dbReference>
<dbReference type="GO" id="GO:0005524">
    <property type="term" value="F:ATP binding"/>
    <property type="evidence" value="ECO:0007669"/>
    <property type="project" value="UniProtKB-UniRule"/>
</dbReference>
<feature type="transmembrane region" description="Helical" evidence="16">
    <location>
        <begin position="756"/>
        <end position="773"/>
    </location>
</feature>
<dbReference type="GO" id="GO:0005886">
    <property type="term" value="C:plasma membrane"/>
    <property type="evidence" value="ECO:0007669"/>
    <property type="project" value="UniProtKB-SubCell"/>
</dbReference>
<dbReference type="FunFam" id="2.70.150.10:FF:000004">
    <property type="entry name" value="Plasma membrane ATPase"/>
    <property type="match status" value="1"/>
</dbReference>
<dbReference type="InterPro" id="IPR004014">
    <property type="entry name" value="ATPase_P-typ_cation-transptr_N"/>
</dbReference>
<dbReference type="InterPro" id="IPR023298">
    <property type="entry name" value="ATPase_P-typ_TM_dom_sf"/>
</dbReference>
<name>A0ABD1YPY6_9MARC</name>
<evidence type="ECO:0000256" key="5">
    <source>
        <dbReference type="ARBA" id="ARBA00022692"/>
    </source>
</evidence>
<evidence type="ECO:0000256" key="3">
    <source>
        <dbReference type="ARBA" id="ARBA00022448"/>
    </source>
</evidence>
<dbReference type="InterPro" id="IPR006534">
    <property type="entry name" value="P-type_ATPase_IIIA"/>
</dbReference>
<evidence type="ECO:0000256" key="14">
    <source>
        <dbReference type="ARBA" id="ARBA00023136"/>
    </source>
</evidence>
<dbReference type="FunFam" id="3.40.1110.10:FF:000004">
    <property type="entry name" value="Plasma membrane ATPase"/>
    <property type="match status" value="1"/>
</dbReference>
<dbReference type="Proteomes" id="UP001605036">
    <property type="component" value="Unassembled WGS sequence"/>
</dbReference>
<feature type="transmembrane region" description="Helical" evidence="16">
    <location>
        <begin position="711"/>
        <end position="732"/>
    </location>
</feature>
<proteinExistence type="inferred from homology"/>
<dbReference type="GO" id="GO:0008553">
    <property type="term" value="F:P-type proton-exporting transporter activity"/>
    <property type="evidence" value="ECO:0007669"/>
    <property type="project" value="UniProtKB-UniRule"/>
</dbReference>
<dbReference type="Gene3D" id="3.40.50.1000">
    <property type="entry name" value="HAD superfamily/HAD-like"/>
    <property type="match status" value="1"/>
</dbReference>
<comment type="catalytic activity">
    <reaction evidence="15 16">
        <text>ATP + H2O + H(+)(in) = ADP + phosphate + 2 H(+)(out)</text>
        <dbReference type="Rhea" id="RHEA:20852"/>
        <dbReference type="ChEBI" id="CHEBI:15377"/>
        <dbReference type="ChEBI" id="CHEBI:15378"/>
        <dbReference type="ChEBI" id="CHEBI:30616"/>
        <dbReference type="ChEBI" id="CHEBI:43474"/>
        <dbReference type="ChEBI" id="CHEBI:456216"/>
        <dbReference type="EC" id="7.1.2.1"/>
    </reaction>
</comment>
<dbReference type="InterPro" id="IPR044492">
    <property type="entry name" value="P_typ_ATPase_HD_dom"/>
</dbReference>
<dbReference type="SFLD" id="SFLDG00002">
    <property type="entry name" value="C1.7:_P-type_atpase_like"/>
    <property type="match status" value="1"/>
</dbReference>
<protein>
    <recommendedName>
        <fullName evidence="16">Plasma membrane ATPase</fullName>
        <ecNumber evidence="16">7.1.2.1</ecNumber>
    </recommendedName>
</protein>
<dbReference type="SUPFAM" id="SSF81665">
    <property type="entry name" value="Calcium ATPase, transmembrane domain M"/>
    <property type="match status" value="1"/>
</dbReference>
<dbReference type="PROSITE" id="PS00154">
    <property type="entry name" value="ATPASE_E1_E2"/>
    <property type="match status" value="1"/>
</dbReference>
<dbReference type="SMART" id="SM00831">
    <property type="entry name" value="Cation_ATPase_N"/>
    <property type="match status" value="1"/>
</dbReference>
<keyword evidence="8 16" id="KW-0375">Hydrogen ion transport</keyword>
<keyword evidence="19" id="KW-1185">Reference proteome</keyword>
<evidence type="ECO:0000256" key="9">
    <source>
        <dbReference type="ARBA" id="ARBA00022840"/>
    </source>
</evidence>
<feature type="domain" description="Cation-transporting P-type ATPase N-terminal" evidence="17">
    <location>
        <begin position="13"/>
        <end position="85"/>
    </location>
</feature>
<evidence type="ECO:0000256" key="16">
    <source>
        <dbReference type="RuleBase" id="RU362083"/>
    </source>
</evidence>
<dbReference type="InterPro" id="IPR018303">
    <property type="entry name" value="ATPase_P-typ_P_site"/>
</dbReference>
<keyword evidence="13 16" id="KW-0406">Ion transport</keyword>
<dbReference type="GO" id="GO:0046872">
    <property type="term" value="F:metal ion binding"/>
    <property type="evidence" value="ECO:0007669"/>
    <property type="project" value="UniProtKB-KW"/>
</dbReference>